<dbReference type="PANTHER" id="PTHR34997:SF1">
    <property type="entry name" value="PEPTIDOGLYCAN-BINDING LYSIN DOMAIN"/>
    <property type="match status" value="1"/>
</dbReference>
<dbReference type="Pfam" id="PF01476">
    <property type="entry name" value="LysM"/>
    <property type="match status" value="2"/>
</dbReference>
<keyword evidence="8" id="KW-1185">Reference proteome</keyword>
<accession>A0A423VAP3</accession>
<dbReference type="OrthoDB" id="5985073at2759"/>
<evidence type="ECO:0000313" key="7">
    <source>
        <dbReference type="EMBL" id="ROV87917.1"/>
    </source>
</evidence>
<dbReference type="AlphaFoldDB" id="A0A423VAP3"/>
<feature type="domain" description="LysM" evidence="6">
    <location>
        <begin position="367"/>
        <end position="413"/>
    </location>
</feature>
<evidence type="ECO:0000256" key="4">
    <source>
        <dbReference type="SAM" id="MobiDB-lite"/>
    </source>
</evidence>
<dbReference type="InterPro" id="IPR052210">
    <property type="entry name" value="LysM1-like"/>
</dbReference>
<comment type="caution">
    <text evidence="7">The sequence shown here is derived from an EMBL/GenBank/DDBJ whole genome shotgun (WGS) entry which is preliminary data.</text>
</comment>
<evidence type="ECO:0000256" key="3">
    <source>
        <dbReference type="ARBA" id="ARBA00044955"/>
    </source>
</evidence>
<sequence>MRSLLLTLYVNLLLRVASVAGVAFYTNSTVPGNLTVACTTALLANVDCDPVVPALRSGEFYPSSTLSRACVPSCDGALADFEATVGSACSGETWLGYDNETMAVGVIPAEVRYQYNLTCITNNGVFCNNAAAAYAAFLDPSASVNSIPAAGQYGNINVTDSCDICLVKNLKFQAESPYYGGPDLWSSSLYQSKTSSCGISGMALISSVPATIYSETTTVSPPAPTCAGATYQIQPNDNCHSISLSQGISTSWLLLDNTLSTNCVDFPSSGSLCLVNTCEVYTVSLNDTCASIATKYSITVPQLKAWNPNIDAGCYNVAYMAGDQLCITKPGIPYVVLPSATLAPSVPTTPAPIPTDIAAGTNTDCGSYYKAVLGDYCNLLLLKFGLSLDDFVFLNPAINENCTNLFADESYCVQAVGDSTSGSSADTFDTSHTSRLEDC</sequence>
<dbReference type="InterPro" id="IPR036779">
    <property type="entry name" value="LysM_dom_sf"/>
</dbReference>
<comment type="similarity">
    <text evidence="3">Belongs to the secreted LysM effector family.</text>
</comment>
<dbReference type="SMART" id="SM00257">
    <property type="entry name" value="LysM"/>
    <property type="match status" value="2"/>
</dbReference>
<feature type="signal peptide" evidence="5">
    <location>
        <begin position="1"/>
        <end position="21"/>
    </location>
</feature>
<dbReference type="InterPro" id="IPR018392">
    <property type="entry name" value="LysM"/>
</dbReference>
<keyword evidence="1" id="KW-0147">Chitin-binding</keyword>
<keyword evidence="2" id="KW-0843">Virulence</keyword>
<dbReference type="SUPFAM" id="SSF54106">
    <property type="entry name" value="LysM domain"/>
    <property type="match status" value="1"/>
</dbReference>
<proteinExistence type="inferred from homology"/>
<evidence type="ECO:0000256" key="1">
    <source>
        <dbReference type="ARBA" id="ARBA00022669"/>
    </source>
</evidence>
<reference evidence="7 8" key="1">
    <citation type="submission" date="2015-09" db="EMBL/GenBank/DDBJ databases">
        <title>Host preference determinants of Valsa canker pathogens revealed by comparative genomics.</title>
        <authorList>
            <person name="Yin Z."/>
            <person name="Huang L."/>
        </authorList>
    </citation>
    <scope>NUCLEOTIDE SEQUENCE [LARGE SCALE GENOMIC DNA]</scope>
    <source>
        <strain evidence="7 8">YSFL</strain>
    </source>
</reference>
<dbReference type="PROSITE" id="PS51782">
    <property type="entry name" value="LYSM"/>
    <property type="match status" value="2"/>
</dbReference>
<dbReference type="CDD" id="cd00118">
    <property type="entry name" value="LysM"/>
    <property type="match status" value="1"/>
</dbReference>
<protein>
    <recommendedName>
        <fullName evidence="6">LysM domain-containing protein</fullName>
    </recommendedName>
</protein>
<keyword evidence="5" id="KW-0732">Signal</keyword>
<dbReference type="EMBL" id="LJZO01000073">
    <property type="protein sequence ID" value="ROV87917.1"/>
    <property type="molecule type" value="Genomic_DNA"/>
</dbReference>
<dbReference type="STRING" id="252740.A0A423VAP3"/>
<feature type="chain" id="PRO_5019050801" description="LysM domain-containing protein" evidence="5">
    <location>
        <begin position="22"/>
        <end position="439"/>
    </location>
</feature>
<evidence type="ECO:0000256" key="5">
    <source>
        <dbReference type="SAM" id="SignalP"/>
    </source>
</evidence>
<dbReference type="GO" id="GO:0008061">
    <property type="term" value="F:chitin binding"/>
    <property type="evidence" value="ECO:0007669"/>
    <property type="project" value="UniProtKB-KW"/>
</dbReference>
<gene>
    <name evidence="7" type="ORF">VSDG_09485</name>
</gene>
<evidence type="ECO:0000313" key="8">
    <source>
        <dbReference type="Proteomes" id="UP000284375"/>
    </source>
</evidence>
<dbReference type="Proteomes" id="UP000284375">
    <property type="component" value="Unassembled WGS sequence"/>
</dbReference>
<organism evidence="7 8">
    <name type="scientific">Cytospora chrysosperma</name>
    <name type="common">Cytospora canker fungus</name>
    <name type="synonym">Sphaeria chrysosperma</name>
    <dbReference type="NCBI Taxonomy" id="252740"/>
    <lineage>
        <taxon>Eukaryota</taxon>
        <taxon>Fungi</taxon>
        <taxon>Dikarya</taxon>
        <taxon>Ascomycota</taxon>
        <taxon>Pezizomycotina</taxon>
        <taxon>Sordariomycetes</taxon>
        <taxon>Sordariomycetidae</taxon>
        <taxon>Diaporthales</taxon>
        <taxon>Cytosporaceae</taxon>
        <taxon>Cytospora</taxon>
    </lineage>
</organism>
<evidence type="ECO:0000256" key="2">
    <source>
        <dbReference type="ARBA" id="ARBA00023026"/>
    </source>
</evidence>
<evidence type="ECO:0000259" key="6">
    <source>
        <dbReference type="PROSITE" id="PS51782"/>
    </source>
</evidence>
<feature type="domain" description="LysM" evidence="6">
    <location>
        <begin position="279"/>
        <end position="327"/>
    </location>
</feature>
<name>A0A423VAP3_CYTCH</name>
<feature type="compositionally biased region" description="Polar residues" evidence="4">
    <location>
        <begin position="418"/>
        <end position="431"/>
    </location>
</feature>
<feature type="region of interest" description="Disordered" evidence="4">
    <location>
        <begin position="418"/>
        <end position="439"/>
    </location>
</feature>
<dbReference type="Gene3D" id="3.10.350.10">
    <property type="entry name" value="LysM domain"/>
    <property type="match status" value="2"/>
</dbReference>
<dbReference type="PANTHER" id="PTHR34997">
    <property type="entry name" value="AM15"/>
    <property type="match status" value="1"/>
</dbReference>